<dbReference type="Proteomes" id="UP000095286">
    <property type="component" value="Unplaced"/>
</dbReference>
<proteinExistence type="predicted"/>
<reference evidence="2" key="1">
    <citation type="submission" date="2016-11" db="UniProtKB">
        <authorList>
            <consortium name="WormBaseParasite"/>
        </authorList>
    </citation>
    <scope>IDENTIFICATION</scope>
    <source>
        <strain evidence="2">KR3021</strain>
    </source>
</reference>
<protein>
    <submittedName>
        <fullName evidence="2">AcidPPc domain-containing protein</fullName>
    </submittedName>
</protein>
<organism evidence="1 2">
    <name type="scientific">Rhabditophanes sp. KR3021</name>
    <dbReference type="NCBI Taxonomy" id="114890"/>
    <lineage>
        <taxon>Eukaryota</taxon>
        <taxon>Metazoa</taxon>
        <taxon>Ecdysozoa</taxon>
        <taxon>Nematoda</taxon>
        <taxon>Chromadorea</taxon>
        <taxon>Rhabditida</taxon>
        <taxon>Tylenchina</taxon>
        <taxon>Panagrolaimomorpha</taxon>
        <taxon>Strongyloidoidea</taxon>
        <taxon>Alloionematidae</taxon>
        <taxon>Rhabditophanes</taxon>
    </lineage>
</organism>
<name>A0AC35TVH8_9BILA</name>
<accession>A0AC35TVH8</accession>
<dbReference type="WBParaSite" id="RSKR_0000470700.1">
    <property type="protein sequence ID" value="RSKR_0000470700.1"/>
    <property type="gene ID" value="RSKR_0000470700"/>
</dbReference>
<evidence type="ECO:0000313" key="1">
    <source>
        <dbReference type="Proteomes" id="UP000095286"/>
    </source>
</evidence>
<evidence type="ECO:0000313" key="2">
    <source>
        <dbReference type="WBParaSite" id="RSKR_0000470700.1"/>
    </source>
</evidence>
<sequence>MLGETLQLNLFNLTFSKRYLENWTTTRRRRSNTYTSFLFCGVDVALVLAILIAFYHFGVKSVFAVRHLDVDCGDISIREKFHENTVSSLHLLAVTLGVPFLTIGLCCLANNFNKTHKYGYGIVLAQTTFHYINFLFIFFVMTVLLEAVKCGVGRHRPHFIDVCKADLSVCETDPNATIKNIVCDTTDKQARNIRTSFPSGHSAAAVFSLYYVFSFLEYQFKATSNTSKSIKSFVLIVLAAWTIFCCGTRVTDKWHHQTDVIAGIIFGFILSVGLTNSCSKQVPLLKEE</sequence>